<proteinExistence type="predicted"/>
<evidence type="ECO:0000313" key="1">
    <source>
        <dbReference type="EMBL" id="DAF91994.1"/>
    </source>
</evidence>
<sequence>MFEISDVLNTVNDRNTVQQAAYMSGVQSYFDKVLGSNGRVEFTKEHEKYLQ</sequence>
<protein>
    <submittedName>
        <fullName evidence="1">Uncharacterized protein</fullName>
    </submittedName>
</protein>
<reference evidence="1" key="1">
    <citation type="journal article" date="2021" name="Proc. Natl. Acad. Sci. U.S.A.">
        <title>A Catalog of Tens of Thousands of Viruses from Human Metagenomes Reveals Hidden Associations with Chronic Diseases.</title>
        <authorList>
            <person name="Tisza M.J."/>
            <person name="Buck C.B."/>
        </authorList>
    </citation>
    <scope>NUCLEOTIDE SEQUENCE</scope>
    <source>
        <strain evidence="1">CtZkC8</strain>
    </source>
</reference>
<accession>A0A8S5UC70</accession>
<name>A0A8S5UC70_9CAUD</name>
<organism evidence="1">
    <name type="scientific">Podoviridae sp. ctZkC8</name>
    <dbReference type="NCBI Taxonomy" id="2825259"/>
    <lineage>
        <taxon>Viruses</taxon>
        <taxon>Duplodnaviria</taxon>
        <taxon>Heunggongvirae</taxon>
        <taxon>Uroviricota</taxon>
        <taxon>Caudoviricetes</taxon>
    </lineage>
</organism>
<dbReference type="EMBL" id="BK016062">
    <property type="protein sequence ID" value="DAF91994.1"/>
    <property type="molecule type" value="Genomic_DNA"/>
</dbReference>